<feature type="region of interest" description="Disordered" evidence="5">
    <location>
        <begin position="438"/>
        <end position="459"/>
    </location>
</feature>
<dbReference type="GO" id="GO:0000466">
    <property type="term" value="P:maturation of 5.8S rRNA from tricistronic rRNA transcript (SSU-rRNA, 5.8S rRNA, LSU-rRNA)"/>
    <property type="evidence" value="ECO:0007669"/>
    <property type="project" value="UniProtKB-UniRule"/>
</dbReference>
<evidence type="ECO:0000256" key="5">
    <source>
        <dbReference type="SAM" id="MobiDB-lite"/>
    </source>
</evidence>
<evidence type="ECO:0000256" key="1">
    <source>
        <dbReference type="ARBA" id="ARBA00022517"/>
    </source>
</evidence>
<dbReference type="EMBL" id="CAJNOV010008822">
    <property type="protein sequence ID" value="CAF1339171.1"/>
    <property type="molecule type" value="Genomic_DNA"/>
</dbReference>
<dbReference type="CDD" id="cd17709">
    <property type="entry name" value="BRCT_pescadillo_like"/>
    <property type="match status" value="1"/>
</dbReference>
<dbReference type="GO" id="GO:0030687">
    <property type="term" value="C:preribosome, large subunit precursor"/>
    <property type="evidence" value="ECO:0007669"/>
    <property type="project" value="UniProtKB-UniRule"/>
</dbReference>
<comment type="caution">
    <text evidence="7">The sequence shown here is derived from an EMBL/GenBank/DDBJ whole genome shotgun (WGS) entry which is preliminary data.</text>
</comment>
<dbReference type="GO" id="GO:0070545">
    <property type="term" value="C:PeBoW complex"/>
    <property type="evidence" value="ECO:0007669"/>
    <property type="project" value="TreeGrafter"/>
</dbReference>
<keyword evidence="2 4" id="KW-0698">rRNA processing</keyword>
<dbReference type="PROSITE" id="PS50172">
    <property type="entry name" value="BRCT"/>
    <property type="match status" value="1"/>
</dbReference>
<gene>
    <name evidence="7" type="ORF">CJN711_LOCUS18830</name>
</gene>
<feature type="region of interest" description="Disordered" evidence="5">
    <location>
        <begin position="548"/>
        <end position="584"/>
    </location>
</feature>
<reference evidence="7" key="1">
    <citation type="submission" date="2021-02" db="EMBL/GenBank/DDBJ databases">
        <authorList>
            <person name="Nowell W R."/>
        </authorList>
    </citation>
    <scope>NUCLEOTIDE SEQUENCE</scope>
</reference>
<dbReference type="GO" id="GO:0005654">
    <property type="term" value="C:nucleoplasm"/>
    <property type="evidence" value="ECO:0007669"/>
    <property type="project" value="UniProtKB-SubCell"/>
</dbReference>
<evidence type="ECO:0000256" key="3">
    <source>
        <dbReference type="ARBA" id="ARBA00023242"/>
    </source>
</evidence>
<dbReference type="Proteomes" id="UP000663855">
    <property type="component" value="Unassembled WGS sequence"/>
</dbReference>
<accession>A0A815GJR1</accession>
<dbReference type="GO" id="GO:0043021">
    <property type="term" value="F:ribonucleoprotein complex binding"/>
    <property type="evidence" value="ECO:0007669"/>
    <property type="project" value="UniProtKB-UniRule"/>
</dbReference>
<dbReference type="InterPro" id="IPR010613">
    <property type="entry name" value="PES"/>
</dbReference>
<dbReference type="InterPro" id="IPR036420">
    <property type="entry name" value="BRCT_dom_sf"/>
</dbReference>
<feature type="domain" description="BRCT" evidence="6">
    <location>
        <begin position="315"/>
        <end position="420"/>
    </location>
</feature>
<dbReference type="Pfam" id="PF16589">
    <property type="entry name" value="BRCT_2"/>
    <property type="match status" value="1"/>
</dbReference>
<dbReference type="AlphaFoldDB" id="A0A815GJR1"/>
<keyword evidence="1 4" id="KW-0690">Ribosome biogenesis</keyword>
<sequence>MQKKYKKGAAVNYISRNQALRKLQLTLSDFRRLCILKGIYPVEPKNRRKANRGRLANKTYYLAKDIRFLTHEPIIDKFRQMKSYLRRLTKARARKEKTREQALRNNRPFYKLDHVVRERYPSFADALRDLDDCLTLVFLFANFPLLKKLYEPRLRLCRRLSVEFLHYVIASGSLKKCFISIKGYYFQAEIRGEIITWIIPHKLGHKNPADVDFKIMATFLEFYTTLLGFVNYKLYSEHGLIYPPKLTFTPTTSSSTLCSEDEFSDEFLASLGLPIMKKPELNPVDKIEIDQEAAQLLGDTVADEDARKKEEEAKTLQKLFSKCKFFISREVPREMFAFAIRACGGDVSWDKTIACGGDVSWDKTMCAGASYDVSDQSITHQLIDRPKLHEMAVNRVYVQPQWIFDSINARKLLPVDNYLPGSVLPPHLSPFVEEKEGDYVPPERFGQRKPDNDIEEQTTNKAPSIDLVNSNAYLNGSLKRKRTENEETAPKITTKEERKRAMRVESGQVQSVNVSNIVKRKANEERRLVEMTIPKKQKRLYDKIKFSQKKKRQEVDKLKRKRADYENNTIQDVTNDKKKLMKLS</sequence>
<dbReference type="GO" id="GO:0003723">
    <property type="term" value="F:RNA binding"/>
    <property type="evidence" value="ECO:0007669"/>
    <property type="project" value="TreeGrafter"/>
</dbReference>
<evidence type="ECO:0000313" key="7">
    <source>
        <dbReference type="EMBL" id="CAF1339171.1"/>
    </source>
</evidence>
<dbReference type="PANTHER" id="PTHR12221:SF6">
    <property type="entry name" value="PESCADILLO HOMOLOG"/>
    <property type="match status" value="1"/>
</dbReference>
<comment type="subcellular location">
    <subcellularLocation>
        <location evidence="4">Nucleus</location>
        <location evidence="4">Nucleolus</location>
    </subcellularLocation>
    <subcellularLocation>
        <location evidence="4">Nucleus</location>
        <location evidence="4">Nucleoplasm</location>
    </subcellularLocation>
</comment>
<organism evidence="7 8">
    <name type="scientific">Rotaria magnacalcarata</name>
    <dbReference type="NCBI Taxonomy" id="392030"/>
    <lineage>
        <taxon>Eukaryota</taxon>
        <taxon>Metazoa</taxon>
        <taxon>Spiralia</taxon>
        <taxon>Gnathifera</taxon>
        <taxon>Rotifera</taxon>
        <taxon>Eurotatoria</taxon>
        <taxon>Bdelloidea</taxon>
        <taxon>Philodinida</taxon>
        <taxon>Philodinidae</taxon>
        <taxon>Rotaria</taxon>
    </lineage>
</organism>
<dbReference type="Gene3D" id="3.40.50.10190">
    <property type="entry name" value="BRCT domain"/>
    <property type="match status" value="2"/>
</dbReference>
<evidence type="ECO:0000256" key="2">
    <source>
        <dbReference type="ARBA" id="ARBA00022552"/>
    </source>
</evidence>
<dbReference type="InterPro" id="IPR001357">
    <property type="entry name" value="BRCT_dom"/>
</dbReference>
<feature type="compositionally biased region" description="Basic residues" evidence="5">
    <location>
        <begin position="548"/>
        <end position="562"/>
    </location>
</feature>
<dbReference type="Pfam" id="PF06732">
    <property type="entry name" value="Pescadillo_N"/>
    <property type="match status" value="1"/>
</dbReference>
<evidence type="ECO:0000259" key="6">
    <source>
        <dbReference type="PROSITE" id="PS50172"/>
    </source>
</evidence>
<comment type="similarity">
    <text evidence="4">Belongs to the pescadillo family.</text>
</comment>
<proteinExistence type="inferred from homology"/>
<comment type="function">
    <text evidence="4">Required for maturation of ribosomal RNAs and formation of the large ribosomal subunit.</text>
</comment>
<evidence type="ECO:0000313" key="8">
    <source>
        <dbReference type="Proteomes" id="UP000663855"/>
    </source>
</evidence>
<name>A0A815GJR1_9BILA</name>
<evidence type="ECO:0000256" key="4">
    <source>
        <dbReference type="HAMAP-Rule" id="MF_03028"/>
    </source>
</evidence>
<keyword evidence="3 4" id="KW-0539">Nucleus</keyword>
<dbReference type="GO" id="GO:0000463">
    <property type="term" value="P:maturation of LSU-rRNA from tricistronic rRNA transcript (SSU-rRNA, 5.8S rRNA, LSU-rRNA)"/>
    <property type="evidence" value="ECO:0007669"/>
    <property type="project" value="UniProtKB-UniRule"/>
</dbReference>
<dbReference type="SUPFAM" id="SSF52113">
    <property type="entry name" value="BRCT domain"/>
    <property type="match status" value="1"/>
</dbReference>
<dbReference type="HAMAP" id="MF_03028">
    <property type="entry name" value="Pescadillo"/>
    <property type="match status" value="1"/>
</dbReference>
<protein>
    <recommendedName>
        <fullName evidence="4">Pescadillo homolog</fullName>
    </recommendedName>
</protein>
<dbReference type="PANTHER" id="PTHR12221">
    <property type="entry name" value="PESCADILLO - RELATED"/>
    <property type="match status" value="1"/>
</dbReference>